<accession>A0AB36DLF8</accession>
<proteinExistence type="predicted"/>
<evidence type="ECO:0000313" key="1">
    <source>
        <dbReference type="EMBL" id="OAV23482.1"/>
    </source>
</evidence>
<name>A0AB36DLF8_MORCA</name>
<dbReference type="EMBL" id="LXHQ01000044">
    <property type="protein sequence ID" value="OAV23482.1"/>
    <property type="molecule type" value="Genomic_DNA"/>
</dbReference>
<evidence type="ECO:0000313" key="2">
    <source>
        <dbReference type="Proteomes" id="UP000078295"/>
    </source>
</evidence>
<protein>
    <submittedName>
        <fullName evidence="1">Uncharacterized protein</fullName>
    </submittedName>
</protein>
<reference evidence="1 2" key="1">
    <citation type="journal article" date="2016" name="Genome Biol. Evol.">
        <title>Comparative Genomic Analyses of the Moraxella catarrhalis Serosensitive and Seroresistant Lineages Demonstrate Their Independent Evolution.</title>
        <authorList>
            <person name="Earl J.P."/>
            <person name="de Vries S.P."/>
            <person name="Ahmed A."/>
            <person name="Powell E."/>
            <person name="Schultz M.P."/>
            <person name="Hermans P.W."/>
            <person name="Hill D.J."/>
            <person name="Zhou Z."/>
            <person name="Constantinidou C.I."/>
            <person name="Hu F.Z."/>
            <person name="Bootsma H.J."/>
            <person name="Ehrlich G.D."/>
        </authorList>
    </citation>
    <scope>NUCLEOTIDE SEQUENCE [LARGE SCALE GENOMIC DNA]</scope>
    <source>
        <strain evidence="1 2">F23</strain>
    </source>
</reference>
<gene>
    <name evidence="1" type="ORF">AO370_1669</name>
</gene>
<dbReference type="AlphaFoldDB" id="A0AB36DLF8"/>
<comment type="caution">
    <text evidence="1">The sequence shown here is derived from an EMBL/GenBank/DDBJ whole genome shotgun (WGS) entry which is preliminary data.</text>
</comment>
<organism evidence="1 2">
    <name type="scientific">Moraxella catarrhalis</name>
    <name type="common">Branhamella catarrhalis</name>
    <dbReference type="NCBI Taxonomy" id="480"/>
    <lineage>
        <taxon>Bacteria</taxon>
        <taxon>Pseudomonadati</taxon>
        <taxon>Pseudomonadota</taxon>
        <taxon>Gammaproteobacteria</taxon>
        <taxon>Moraxellales</taxon>
        <taxon>Moraxellaceae</taxon>
        <taxon>Moraxella</taxon>
    </lineage>
</organism>
<sequence length="43" mass="5084">MGGKGWETWRGQKVNNGYKTHLQDIQININEQLQDAYKKHNIK</sequence>
<dbReference type="Proteomes" id="UP000078295">
    <property type="component" value="Unassembled WGS sequence"/>
</dbReference>